<sequence length="88" mass="9617">GPIQVTGTLMYHASKARARSQLYCTDGRIGLPGSTCMEKEKKSTVLPGSTCMEKEKKSTDNATWPGVTKHCMVANKSVVELKSKTLER</sequence>
<name>A0AAV7NH55_PLEWA</name>
<accession>A0AAV7NH55</accession>
<reference evidence="1" key="1">
    <citation type="journal article" date="2022" name="bioRxiv">
        <title>Sequencing and chromosome-scale assembly of the giantPleurodeles waltlgenome.</title>
        <authorList>
            <person name="Brown T."/>
            <person name="Elewa A."/>
            <person name="Iarovenko S."/>
            <person name="Subramanian E."/>
            <person name="Araus A.J."/>
            <person name="Petzold A."/>
            <person name="Susuki M."/>
            <person name="Suzuki K.-i.T."/>
            <person name="Hayashi T."/>
            <person name="Toyoda A."/>
            <person name="Oliveira C."/>
            <person name="Osipova E."/>
            <person name="Leigh N.D."/>
            <person name="Simon A."/>
            <person name="Yun M.H."/>
        </authorList>
    </citation>
    <scope>NUCLEOTIDE SEQUENCE</scope>
    <source>
        <strain evidence="1">20211129_DDA</strain>
        <tissue evidence="1">Liver</tissue>
    </source>
</reference>
<keyword evidence="2" id="KW-1185">Reference proteome</keyword>
<protein>
    <submittedName>
        <fullName evidence="1">Uncharacterized protein</fullName>
    </submittedName>
</protein>
<gene>
    <name evidence="1" type="ORF">NDU88_003052</name>
</gene>
<dbReference type="Proteomes" id="UP001066276">
    <property type="component" value="Chromosome 8"/>
</dbReference>
<evidence type="ECO:0000313" key="1">
    <source>
        <dbReference type="EMBL" id="KAJ1114821.1"/>
    </source>
</evidence>
<organism evidence="1 2">
    <name type="scientific">Pleurodeles waltl</name>
    <name type="common">Iberian ribbed newt</name>
    <dbReference type="NCBI Taxonomy" id="8319"/>
    <lineage>
        <taxon>Eukaryota</taxon>
        <taxon>Metazoa</taxon>
        <taxon>Chordata</taxon>
        <taxon>Craniata</taxon>
        <taxon>Vertebrata</taxon>
        <taxon>Euteleostomi</taxon>
        <taxon>Amphibia</taxon>
        <taxon>Batrachia</taxon>
        <taxon>Caudata</taxon>
        <taxon>Salamandroidea</taxon>
        <taxon>Salamandridae</taxon>
        <taxon>Pleurodelinae</taxon>
        <taxon>Pleurodeles</taxon>
    </lineage>
</organism>
<dbReference type="EMBL" id="JANPWB010000012">
    <property type="protein sequence ID" value="KAJ1114821.1"/>
    <property type="molecule type" value="Genomic_DNA"/>
</dbReference>
<comment type="caution">
    <text evidence="1">The sequence shown here is derived from an EMBL/GenBank/DDBJ whole genome shotgun (WGS) entry which is preliminary data.</text>
</comment>
<feature type="non-terminal residue" evidence="1">
    <location>
        <position position="1"/>
    </location>
</feature>
<evidence type="ECO:0000313" key="2">
    <source>
        <dbReference type="Proteomes" id="UP001066276"/>
    </source>
</evidence>
<dbReference type="AlphaFoldDB" id="A0AAV7NH55"/>
<proteinExistence type="predicted"/>
<feature type="non-terminal residue" evidence="1">
    <location>
        <position position="88"/>
    </location>
</feature>